<dbReference type="Pfam" id="PF13899">
    <property type="entry name" value="Thioredoxin_7"/>
    <property type="match status" value="1"/>
</dbReference>
<protein>
    <submittedName>
        <fullName evidence="2">Thioredoxin family protein</fullName>
    </submittedName>
</protein>
<gene>
    <name evidence="2" type="ORF">ENT08_03980</name>
</gene>
<dbReference type="InterPro" id="IPR051099">
    <property type="entry name" value="AGR/TXD"/>
</dbReference>
<keyword evidence="1" id="KW-0732">Signal</keyword>
<reference evidence="2" key="1">
    <citation type="journal article" date="2020" name="mSystems">
        <title>Genome- and Community-Level Interaction Insights into Carbon Utilization and Element Cycling Functions of Hydrothermarchaeota in Hydrothermal Sediment.</title>
        <authorList>
            <person name="Zhou Z."/>
            <person name="Liu Y."/>
            <person name="Xu W."/>
            <person name="Pan J."/>
            <person name="Luo Z.H."/>
            <person name="Li M."/>
        </authorList>
    </citation>
    <scope>NUCLEOTIDE SEQUENCE [LARGE SCALE GENOMIC DNA]</scope>
    <source>
        <strain evidence="2">SpSt-548</strain>
    </source>
</reference>
<evidence type="ECO:0000313" key="2">
    <source>
        <dbReference type="EMBL" id="HGS04884.1"/>
    </source>
</evidence>
<accession>A0A7V4G7L6</accession>
<dbReference type="PANTHER" id="PTHR15337:SF11">
    <property type="entry name" value="THIOREDOXIN DOMAIN-CONTAINING PROTEIN"/>
    <property type="match status" value="1"/>
</dbReference>
<dbReference type="SUPFAM" id="SSF52833">
    <property type="entry name" value="Thioredoxin-like"/>
    <property type="match status" value="1"/>
</dbReference>
<dbReference type="Gene3D" id="3.40.30.10">
    <property type="entry name" value="Glutaredoxin"/>
    <property type="match status" value="1"/>
</dbReference>
<organism evidence="2">
    <name type="scientific">Desulfobacca acetoxidans</name>
    <dbReference type="NCBI Taxonomy" id="60893"/>
    <lineage>
        <taxon>Bacteria</taxon>
        <taxon>Pseudomonadati</taxon>
        <taxon>Thermodesulfobacteriota</taxon>
        <taxon>Desulfobaccia</taxon>
        <taxon>Desulfobaccales</taxon>
        <taxon>Desulfobaccaceae</taxon>
        <taxon>Desulfobacca</taxon>
    </lineage>
</organism>
<evidence type="ECO:0000256" key="1">
    <source>
        <dbReference type="ARBA" id="ARBA00022729"/>
    </source>
</evidence>
<comment type="caution">
    <text evidence="2">The sequence shown here is derived from an EMBL/GenBank/DDBJ whole genome shotgun (WGS) entry which is preliminary data.</text>
</comment>
<dbReference type="InterPro" id="IPR036249">
    <property type="entry name" value="Thioredoxin-like_sf"/>
</dbReference>
<dbReference type="PANTHER" id="PTHR15337">
    <property type="entry name" value="ANTERIOR GRADIENT PROTEIN-RELATED"/>
    <property type="match status" value="1"/>
</dbReference>
<sequence>MPEEIRWRSDWTAARQEAKTANLPLLLEIYLEGCPVCARLARETHTDPGVIKALNERFIPVRLEAGKNLDLAQELNVTAAPTTLRFSPEGTETGRVVGFQSPQEYLTASA</sequence>
<proteinExistence type="predicted"/>
<name>A0A7V4G7L6_9BACT</name>
<dbReference type="AlphaFoldDB" id="A0A7V4G7L6"/>
<dbReference type="EMBL" id="DSXI01000228">
    <property type="protein sequence ID" value="HGS04884.1"/>
    <property type="molecule type" value="Genomic_DNA"/>
</dbReference>